<protein>
    <submittedName>
        <fullName evidence="1">Uncharacterized protein</fullName>
    </submittedName>
</protein>
<organism evidence="1">
    <name type="scientific">Timema tahoe</name>
    <dbReference type="NCBI Taxonomy" id="61484"/>
    <lineage>
        <taxon>Eukaryota</taxon>
        <taxon>Metazoa</taxon>
        <taxon>Ecdysozoa</taxon>
        <taxon>Arthropoda</taxon>
        <taxon>Hexapoda</taxon>
        <taxon>Insecta</taxon>
        <taxon>Pterygota</taxon>
        <taxon>Neoptera</taxon>
        <taxon>Polyneoptera</taxon>
        <taxon>Phasmatodea</taxon>
        <taxon>Timematodea</taxon>
        <taxon>Timematoidea</taxon>
        <taxon>Timematidae</taxon>
        <taxon>Timema</taxon>
    </lineage>
</organism>
<proteinExistence type="predicted"/>
<dbReference type="AlphaFoldDB" id="A0A7R9FI29"/>
<reference evidence="1" key="1">
    <citation type="submission" date="2020-11" db="EMBL/GenBank/DDBJ databases">
        <authorList>
            <person name="Tran Van P."/>
        </authorList>
    </citation>
    <scope>NUCLEOTIDE SEQUENCE</scope>
</reference>
<dbReference type="EMBL" id="OE000366">
    <property type="protein sequence ID" value="CAD7453604.1"/>
    <property type="molecule type" value="Genomic_DNA"/>
</dbReference>
<accession>A0A7R9FI29</accession>
<sequence>MNSCFDTVATGSSKTSSSTVDTFSVFARGVGAASDMRQDKSFSSNATAMLMIGIQQLSISPREEN</sequence>
<gene>
    <name evidence="1" type="ORF">TTEB3V08_LOCUS1734</name>
</gene>
<name>A0A7R9FI29_9NEOP</name>
<evidence type="ECO:0000313" key="1">
    <source>
        <dbReference type="EMBL" id="CAD7453604.1"/>
    </source>
</evidence>